<proteinExistence type="predicted"/>
<sequence length="163" mass="17562">MLDPNSGTTDGRLVMTITSNTPASDRGFRYVNPALICDGASMRAQCRQLATVITVKGVVDGGNIERVTDFINRYVLPEKPVVIDLSGVNGFAPHCISLFYDVDERCSARGVDWAVIASPSVIAELRLEDAGVPLTASVPEALHHFAEGILARRRLLPLLTKSA</sequence>
<dbReference type="InterPro" id="IPR002645">
    <property type="entry name" value="STAS_dom"/>
</dbReference>
<organism evidence="2 3">
    <name type="scientific">Mycolicibacterium mageritense</name>
    <name type="common">Mycobacterium mageritense</name>
    <dbReference type="NCBI Taxonomy" id="53462"/>
    <lineage>
        <taxon>Bacteria</taxon>
        <taxon>Bacillati</taxon>
        <taxon>Actinomycetota</taxon>
        <taxon>Actinomycetes</taxon>
        <taxon>Mycobacteriales</taxon>
        <taxon>Mycobacteriaceae</taxon>
        <taxon>Mycolicibacterium</taxon>
    </lineage>
</organism>
<dbReference type="EMBL" id="AP022567">
    <property type="protein sequence ID" value="BBX32237.1"/>
    <property type="molecule type" value="Genomic_DNA"/>
</dbReference>
<keyword evidence="3" id="KW-1185">Reference proteome</keyword>
<gene>
    <name evidence="2" type="ORF">MMAGJ_15190</name>
</gene>
<dbReference type="Gene3D" id="3.30.750.24">
    <property type="entry name" value="STAS domain"/>
    <property type="match status" value="1"/>
</dbReference>
<evidence type="ECO:0000313" key="2">
    <source>
        <dbReference type="EMBL" id="BBX32237.1"/>
    </source>
</evidence>
<evidence type="ECO:0000259" key="1">
    <source>
        <dbReference type="Pfam" id="PF01740"/>
    </source>
</evidence>
<protein>
    <submittedName>
        <fullName evidence="2">Anti-sigma factor antagonist</fullName>
    </submittedName>
</protein>
<dbReference type="Pfam" id="PF01740">
    <property type="entry name" value="STAS"/>
    <property type="match status" value="1"/>
</dbReference>
<reference evidence="2 3" key="1">
    <citation type="journal article" date="2019" name="Emerg. Microbes Infect.">
        <title>Comprehensive subspecies identification of 175 nontuberculous mycobacteria species based on 7547 genomic profiles.</title>
        <authorList>
            <person name="Matsumoto Y."/>
            <person name="Kinjo T."/>
            <person name="Motooka D."/>
            <person name="Nabeya D."/>
            <person name="Jung N."/>
            <person name="Uechi K."/>
            <person name="Horii T."/>
            <person name="Iida T."/>
            <person name="Fujita J."/>
            <person name="Nakamura S."/>
        </authorList>
    </citation>
    <scope>NUCLEOTIDE SEQUENCE [LARGE SCALE GENOMIC DNA]</scope>
    <source>
        <strain evidence="2 3">JCM 12375</strain>
    </source>
</reference>
<feature type="domain" description="STAS" evidence="1">
    <location>
        <begin position="43"/>
        <end position="131"/>
    </location>
</feature>
<evidence type="ECO:0000313" key="3">
    <source>
        <dbReference type="Proteomes" id="UP000465622"/>
    </source>
</evidence>
<dbReference type="Proteomes" id="UP000465622">
    <property type="component" value="Chromosome"/>
</dbReference>
<dbReference type="InterPro" id="IPR036513">
    <property type="entry name" value="STAS_dom_sf"/>
</dbReference>
<accession>A0ABM7HNX0</accession>
<dbReference type="SUPFAM" id="SSF52091">
    <property type="entry name" value="SpoIIaa-like"/>
    <property type="match status" value="1"/>
</dbReference>
<name>A0ABM7HNX0_MYCME</name>